<feature type="compositionally biased region" description="Polar residues" evidence="1">
    <location>
        <begin position="985"/>
        <end position="996"/>
    </location>
</feature>
<feature type="region of interest" description="Disordered" evidence="1">
    <location>
        <begin position="748"/>
        <end position="820"/>
    </location>
</feature>
<protein>
    <submittedName>
        <fullName evidence="2">Uncharacterized protein</fullName>
    </submittedName>
</protein>
<keyword evidence="3" id="KW-1185">Reference proteome</keyword>
<name>A0A292PYH9_9PEZI</name>
<feature type="region of interest" description="Disordered" evidence="1">
    <location>
        <begin position="1304"/>
        <end position="1344"/>
    </location>
</feature>
<feature type="region of interest" description="Disordered" evidence="1">
    <location>
        <begin position="249"/>
        <end position="271"/>
    </location>
</feature>
<feature type="compositionally biased region" description="Low complexity" evidence="1">
    <location>
        <begin position="399"/>
        <end position="410"/>
    </location>
</feature>
<evidence type="ECO:0000256" key="1">
    <source>
        <dbReference type="SAM" id="MobiDB-lite"/>
    </source>
</evidence>
<feature type="region of interest" description="Disordered" evidence="1">
    <location>
        <begin position="985"/>
        <end position="1037"/>
    </location>
</feature>
<feature type="region of interest" description="Disordered" evidence="1">
    <location>
        <begin position="1382"/>
        <end position="1404"/>
    </location>
</feature>
<feature type="compositionally biased region" description="Polar residues" evidence="1">
    <location>
        <begin position="28"/>
        <end position="40"/>
    </location>
</feature>
<feature type="compositionally biased region" description="Polar residues" evidence="1">
    <location>
        <begin position="411"/>
        <end position="431"/>
    </location>
</feature>
<dbReference type="EMBL" id="LN891019">
    <property type="protein sequence ID" value="CUS11543.1"/>
    <property type="molecule type" value="Genomic_DNA"/>
</dbReference>
<gene>
    <name evidence="2" type="ORF">GSTUAT00004416001</name>
</gene>
<reference evidence="2" key="1">
    <citation type="submission" date="2015-10" db="EMBL/GenBank/DDBJ databases">
        <authorList>
            <person name="Regsiter A."/>
            <person name="william w."/>
        </authorList>
    </citation>
    <scope>NUCLEOTIDE SEQUENCE</scope>
    <source>
        <strain evidence="2">Montdore</strain>
    </source>
</reference>
<organism evidence="2 3">
    <name type="scientific">Tuber aestivum</name>
    <name type="common">summer truffle</name>
    <dbReference type="NCBI Taxonomy" id="59557"/>
    <lineage>
        <taxon>Eukaryota</taxon>
        <taxon>Fungi</taxon>
        <taxon>Dikarya</taxon>
        <taxon>Ascomycota</taxon>
        <taxon>Pezizomycotina</taxon>
        <taxon>Pezizomycetes</taxon>
        <taxon>Pezizales</taxon>
        <taxon>Tuberaceae</taxon>
        <taxon>Tuber</taxon>
    </lineage>
</organism>
<evidence type="ECO:0000313" key="3">
    <source>
        <dbReference type="Proteomes" id="UP001412239"/>
    </source>
</evidence>
<dbReference type="Proteomes" id="UP001412239">
    <property type="component" value="Unassembled WGS sequence"/>
</dbReference>
<feature type="compositionally biased region" description="Polar residues" evidence="1">
    <location>
        <begin position="513"/>
        <end position="534"/>
    </location>
</feature>
<feature type="compositionally biased region" description="Low complexity" evidence="1">
    <location>
        <begin position="791"/>
        <end position="817"/>
    </location>
</feature>
<sequence length="1457" mass="157038">MPGIAASSNTLSSLTSPLYVANTDHNHGSPTSANMQSEQIPRNPIEQSLARTHSNCHYQWLLEEKRNMVRSSFLAKKQNQDLVFWVGKVSEAIKNDPTPRNELDICLRPLGSPLPSLAIVSGWTEAYGKMFSDVQSWIKLGNGGIRKVFLLRWSKTPSHEVGCDLEVYEWDESTRGVRLSQKEVDKIVLPEIDEVREVKVLFGEIFGRRFPDADYNSTYPFSLGRLRAIAKKVIEEDGYRYVLETAASDRKTGEETENSGNPGNNSLPSSAHVLDRSTVGASVISPDEPNAEITSEDTHQVLDAAEDISSVADSPGKTELSLHGPDRAGPVGSPELQNEANRGGGTGSEPLGRASESPRPLEDPHFPNAPENIGATGEDSIHSSGAAPRILAKQSTPLSSSQGSDVSDTSYTSDISDNSDAGVDQDTSASVETGPVTSPRVDSESLGEVPPSLGIDIPEASRDGDAVTDPESPEGVNPPHVKSAGIGGPEALENGEGTVEVSDPEAHPKPSGDASSALISPQPSEVSRVAQATDSTEKINETATVRAGPSSLEELTPTEASLQDSITPVTGSALKDELSVLVDGAMDDTINGGVPLPGDIVSPKLPSGFATQNTSSDAALGGVQGGVGNFEVANPEVVEDVFMDIEEFRVHEVQRREETERRRVLECSECRRASAQGHLGRESNENVPARDSISLEGGGNQQSKVDTQSNSGLFSYFSSFFRGAASPTPPTTPPRASNAGVHEAADTVVTPQEATVPAIKITSPRQPKVRNGKEVSWQDLVDRTNRGKRGSSGSSGSLEESSPSRLFSSPGIAEGSSAAGGGPYAGDPLGIGIPFGDRVYSLMSAEARTSEHSASDGRVSGAEAIPLIRTSPASEHYEESPFADIRDGEVQVVNGAVNRATTPSAIRSPFFPNFFQWSDTQRTPFSEPSSMRKGAPTPAIGPLGEHRSPMISRTPCVGAESPLPSGPASCVHTSSFIGGHGPATITTESSSPNNFGSLRGGGGLTGRTRPVNGRLAPPHGPPGASARGTQSGRYQSVVQEEREEFAHGFMDESSRINFERFSQLEDLIKRFAVKHFNRLPSSLSVSSASLDTSPFPPEFLCSSPLGNRLRTAAVQNIVCRHLVNNIFSAVVPSLCFNMEVIAGELMKLDPLKQALWQVLTVEALEALPQYEAAAAKLRQKTVNEILVSIGAMSDSPVASLAESLHGLVKFAQDAWEPTFKSKAQTIPEVDIENGTANFKMDPKDSRLRGSSGLQGEGITRPVLCLFPAIYQIADGRDILIAPGRALFSDLYHSAETELQAKLKPWNSGQRHDRRASFMRPPFVHRSTRPPTSPESQSGRWSPRRMSHEHFDHNQWCSHPNDNEDGAIDFWDVSMHLKEYSPEALRHGRRRSTGSETFSESRSPYLGRNRSFNGSRWESVYSSRQESVYERQGPRGRREHHYGGRRESFQGSGDHYWR</sequence>
<accession>A0A292PYH9</accession>
<proteinExistence type="predicted"/>
<feature type="compositionally biased region" description="Low complexity" evidence="1">
    <location>
        <begin position="258"/>
        <end position="270"/>
    </location>
</feature>
<feature type="region of interest" description="Disordered" evidence="1">
    <location>
        <begin position="20"/>
        <end position="40"/>
    </location>
</feature>
<feature type="region of interest" description="Disordered" evidence="1">
    <location>
        <begin position="674"/>
        <end position="708"/>
    </location>
</feature>
<feature type="region of interest" description="Disordered" evidence="1">
    <location>
        <begin position="312"/>
        <end position="553"/>
    </location>
</feature>
<feature type="region of interest" description="Disordered" evidence="1">
    <location>
        <begin position="1422"/>
        <end position="1457"/>
    </location>
</feature>
<evidence type="ECO:0000313" key="2">
    <source>
        <dbReference type="EMBL" id="CUS11543.1"/>
    </source>
</evidence>
<feature type="compositionally biased region" description="Polar residues" evidence="1">
    <location>
        <begin position="1027"/>
        <end position="1037"/>
    </location>
</feature>